<evidence type="ECO:0000256" key="1">
    <source>
        <dbReference type="ARBA" id="ARBA00022679"/>
    </source>
</evidence>
<protein>
    <recommendedName>
        <fullName evidence="5">Sulfotransferase domain-containing protein</fullName>
    </recommendedName>
</protein>
<gene>
    <name evidence="6" type="ORF">ACHAW5_010034</name>
</gene>
<feature type="active site" description="For sulfotransferase activity" evidence="3">
    <location>
        <position position="14"/>
    </location>
</feature>
<dbReference type="InterPro" id="IPR037359">
    <property type="entry name" value="NST/OST"/>
</dbReference>
<evidence type="ECO:0000256" key="4">
    <source>
        <dbReference type="PIRSR" id="PIRSR637359-2"/>
    </source>
</evidence>
<dbReference type="Gene3D" id="3.40.50.300">
    <property type="entry name" value="P-loop containing nucleotide triphosphate hydrolases"/>
    <property type="match status" value="1"/>
</dbReference>
<name>A0ABD3N1I8_9STRA</name>
<accession>A0ABD3N1I8</accession>
<dbReference type="PANTHER" id="PTHR10605:SF56">
    <property type="entry name" value="BIFUNCTIONAL HEPARAN SULFATE N-DEACETYLASE_N-SULFOTRANSFERASE"/>
    <property type="match status" value="1"/>
</dbReference>
<evidence type="ECO:0000256" key="2">
    <source>
        <dbReference type="ARBA" id="ARBA00023180"/>
    </source>
</evidence>
<dbReference type="SUPFAM" id="SSF52540">
    <property type="entry name" value="P-loop containing nucleoside triphosphate hydrolases"/>
    <property type="match status" value="1"/>
</dbReference>
<comment type="caution">
    <text evidence="6">The sequence shown here is derived from an EMBL/GenBank/DDBJ whole genome shotgun (WGS) entry which is preliminary data.</text>
</comment>
<feature type="domain" description="Sulfotransferase" evidence="5">
    <location>
        <begin position="7"/>
        <end position="227"/>
    </location>
</feature>
<keyword evidence="1" id="KW-0808">Transferase</keyword>
<dbReference type="EMBL" id="JALLAZ020001642">
    <property type="protein sequence ID" value="KAL3769960.1"/>
    <property type="molecule type" value="Genomic_DNA"/>
</dbReference>
<evidence type="ECO:0000313" key="7">
    <source>
        <dbReference type="Proteomes" id="UP001530315"/>
    </source>
</evidence>
<dbReference type="GO" id="GO:0016740">
    <property type="term" value="F:transferase activity"/>
    <property type="evidence" value="ECO:0007669"/>
    <property type="project" value="UniProtKB-KW"/>
</dbReference>
<dbReference type="PANTHER" id="PTHR10605">
    <property type="entry name" value="HEPARAN SULFATE SULFOTRANSFERASE"/>
    <property type="match status" value="1"/>
</dbReference>
<feature type="binding site" evidence="4">
    <location>
        <position position="118"/>
    </location>
    <ligand>
        <name>3'-phosphoadenylyl sulfate</name>
        <dbReference type="ChEBI" id="CHEBI:58339"/>
    </ligand>
</feature>
<evidence type="ECO:0000313" key="6">
    <source>
        <dbReference type="EMBL" id="KAL3769960.1"/>
    </source>
</evidence>
<dbReference type="AlphaFoldDB" id="A0ABD3N1I8"/>
<evidence type="ECO:0000256" key="3">
    <source>
        <dbReference type="PIRSR" id="PIRSR637359-1"/>
    </source>
</evidence>
<keyword evidence="7" id="KW-1185">Reference proteome</keyword>
<dbReference type="Pfam" id="PF00685">
    <property type="entry name" value="Sulfotransfer_1"/>
    <property type="match status" value="1"/>
</dbReference>
<dbReference type="InterPro" id="IPR000863">
    <property type="entry name" value="Sulfotransferase_dom"/>
</dbReference>
<proteinExistence type="predicted"/>
<organism evidence="6 7">
    <name type="scientific">Stephanodiscus triporus</name>
    <dbReference type="NCBI Taxonomy" id="2934178"/>
    <lineage>
        <taxon>Eukaryota</taxon>
        <taxon>Sar</taxon>
        <taxon>Stramenopiles</taxon>
        <taxon>Ochrophyta</taxon>
        <taxon>Bacillariophyta</taxon>
        <taxon>Coscinodiscophyceae</taxon>
        <taxon>Thalassiosirophycidae</taxon>
        <taxon>Stephanodiscales</taxon>
        <taxon>Stephanodiscaceae</taxon>
        <taxon>Stephanodiscus</taxon>
    </lineage>
</organism>
<keyword evidence="2" id="KW-0325">Glycoprotein</keyword>
<dbReference type="InterPro" id="IPR027417">
    <property type="entry name" value="P-loop_NTPase"/>
</dbReference>
<evidence type="ECO:0000259" key="5">
    <source>
        <dbReference type="Pfam" id="PF00685"/>
    </source>
</evidence>
<dbReference type="Proteomes" id="UP001530315">
    <property type="component" value="Unassembled WGS sequence"/>
</dbReference>
<feature type="binding site" evidence="4">
    <location>
        <position position="110"/>
    </location>
    <ligand>
        <name>3'-phosphoadenylyl sulfate</name>
        <dbReference type="ChEBI" id="CHEBI:58339"/>
    </ligand>
</feature>
<sequence length="285" mass="32743">MVHLPSVQLIGAQKAGTSAIAEWLFEGGFRRPRVFDGEPWYYRKETHFFDIDWNFHMGIDHYASRFEDGINRGAPALDATPDTLTFAQRVHDIYQAAGCATTVKIIVILRDPIARELSLYNHLAYDCRSLDSSKLSGWHKQVIRPDNSIMSFDEFVRNVSLPALATDESEDHGLGRSSRHGLYASHLQDWFKLFDRSQILVLSYDELCKNPHTLQERIQSFLGRIVPGRLSRKNCNNSPQKVQMSSCEGRHRLESFMAPHNERLYQLLEAHTGPPMEQRPFPRFA</sequence>
<reference evidence="6 7" key="1">
    <citation type="submission" date="2024-10" db="EMBL/GenBank/DDBJ databases">
        <title>Updated reference genomes for cyclostephanoid diatoms.</title>
        <authorList>
            <person name="Roberts W.R."/>
            <person name="Alverson A.J."/>
        </authorList>
    </citation>
    <scope>NUCLEOTIDE SEQUENCE [LARGE SCALE GENOMIC DNA]</scope>
    <source>
        <strain evidence="6 7">AJA276-08</strain>
    </source>
</reference>